<dbReference type="GeneID" id="93351898"/>
<gene>
    <name evidence="5" type="primary">mltD</name>
    <name evidence="5" type="ORF">NCTC10660_00899</name>
</gene>
<dbReference type="PANTHER" id="PTHR33734:SF22">
    <property type="entry name" value="MEMBRANE-BOUND LYTIC MUREIN TRANSGLYCOSYLASE D"/>
    <property type="match status" value="1"/>
</dbReference>
<dbReference type="SUPFAM" id="SSF53955">
    <property type="entry name" value="Lysozyme-like"/>
    <property type="match status" value="1"/>
</dbReference>
<feature type="domain" description="LysM" evidence="4">
    <location>
        <begin position="580"/>
        <end position="623"/>
    </location>
</feature>
<evidence type="ECO:0000259" key="4">
    <source>
        <dbReference type="PROSITE" id="PS51782"/>
    </source>
</evidence>
<dbReference type="RefSeq" id="WP_074898565.1">
    <property type="nucleotide sequence ID" value="NZ_CP031252.1"/>
</dbReference>
<keyword evidence="5" id="KW-0456">Lyase</keyword>
<dbReference type="AlphaFoldDB" id="A0A378TZ82"/>
<dbReference type="EMBL" id="UGQW01000002">
    <property type="protein sequence ID" value="STZ67422.1"/>
    <property type="molecule type" value="Genomic_DNA"/>
</dbReference>
<feature type="signal peptide" evidence="3">
    <location>
        <begin position="1"/>
        <end position="23"/>
    </location>
</feature>
<evidence type="ECO:0000313" key="5">
    <source>
        <dbReference type="EMBL" id="STZ67422.1"/>
    </source>
</evidence>
<dbReference type="Gene3D" id="1.10.530.10">
    <property type="match status" value="1"/>
</dbReference>
<proteinExistence type="predicted"/>
<dbReference type="InterPro" id="IPR023346">
    <property type="entry name" value="Lysozyme-like_dom_sf"/>
</dbReference>
<feature type="domain" description="LysM" evidence="4">
    <location>
        <begin position="326"/>
        <end position="369"/>
    </location>
</feature>
<dbReference type="PANTHER" id="PTHR33734">
    <property type="entry name" value="LYSM DOMAIN-CONTAINING GPI-ANCHORED PROTEIN 2"/>
    <property type="match status" value="1"/>
</dbReference>
<dbReference type="GO" id="GO:0008932">
    <property type="term" value="F:lytic endotransglycosylase activity"/>
    <property type="evidence" value="ECO:0007669"/>
    <property type="project" value="TreeGrafter"/>
</dbReference>
<dbReference type="PROSITE" id="PS51782">
    <property type="entry name" value="LYSM"/>
    <property type="match status" value="3"/>
</dbReference>
<feature type="domain" description="LysM" evidence="4">
    <location>
        <begin position="639"/>
        <end position="684"/>
    </location>
</feature>
<feature type="chain" id="PRO_5016829071" evidence="3">
    <location>
        <begin position="24"/>
        <end position="684"/>
    </location>
</feature>
<evidence type="ECO:0000313" key="6">
    <source>
        <dbReference type="Proteomes" id="UP000254927"/>
    </source>
</evidence>
<feature type="compositionally biased region" description="Polar residues" evidence="2">
    <location>
        <begin position="454"/>
        <end position="463"/>
    </location>
</feature>
<keyword evidence="3" id="KW-0732">Signal</keyword>
<evidence type="ECO:0000256" key="1">
    <source>
        <dbReference type="SAM" id="Coils"/>
    </source>
</evidence>
<dbReference type="InterPro" id="IPR008258">
    <property type="entry name" value="Transglycosylase_SLT_dom_1"/>
</dbReference>
<dbReference type="CDD" id="cd00118">
    <property type="entry name" value="LysM"/>
    <property type="match status" value="3"/>
</dbReference>
<organism evidence="5 6">
    <name type="scientific">Neisseria elongata</name>
    <dbReference type="NCBI Taxonomy" id="495"/>
    <lineage>
        <taxon>Bacteria</taxon>
        <taxon>Pseudomonadati</taxon>
        <taxon>Pseudomonadota</taxon>
        <taxon>Betaproteobacteria</taxon>
        <taxon>Neisseriales</taxon>
        <taxon>Neisseriaceae</taxon>
        <taxon>Neisseria</taxon>
    </lineage>
</organism>
<dbReference type="Pfam" id="PF01476">
    <property type="entry name" value="LysM"/>
    <property type="match status" value="3"/>
</dbReference>
<dbReference type="SUPFAM" id="SSF54106">
    <property type="entry name" value="LysM domain"/>
    <property type="match status" value="2"/>
</dbReference>
<dbReference type="Proteomes" id="UP000254927">
    <property type="component" value="Unassembled WGS sequence"/>
</dbReference>
<dbReference type="InterPro" id="IPR036779">
    <property type="entry name" value="LysM_dom_sf"/>
</dbReference>
<dbReference type="SMART" id="SM00257">
    <property type="entry name" value="LysM"/>
    <property type="match status" value="3"/>
</dbReference>
<reference evidence="5 6" key="1">
    <citation type="submission" date="2018-06" db="EMBL/GenBank/DDBJ databases">
        <authorList>
            <consortium name="Pathogen Informatics"/>
            <person name="Doyle S."/>
        </authorList>
    </citation>
    <scope>NUCLEOTIDE SEQUENCE [LARGE SCALE GENOMIC DNA]</scope>
    <source>
        <strain evidence="5 6">NCTC10660</strain>
    </source>
</reference>
<feature type="region of interest" description="Disordered" evidence="2">
    <location>
        <begin position="454"/>
        <end position="475"/>
    </location>
</feature>
<name>A0A378TZ82_NEIEL</name>
<sequence length="684" mass="74122">MTHIKTLVAAITGLSFFSAPAFGQTYTKNQIGMAMMRTNTIALDHGKIKSGHNSVWAHLRGEFRMSEVNPDLVRRHESKFVSSSAYFKRTIERSRPYMYHISNEVAKRNMPAEIALLPFIESAYVTKAKSHVGASGLWQFMPATGRHYGLEQTPLYDGRHDIYAATDAALNYLQYLHGLFGDWSLALAAYNWGEGNVGRAVNRARAQGLEPVYENLRMPNETRNYVPKLLAVRNIVNNPEYFGMSFADLDNKPFFKAVDIDQPIDLSAAVRLANISQAEFDALNPAFKSPVYIPKTGRKLLLPATAIATFERNYKKADRASLLSWDVYTPYADTTLSSIAAETGMSTAELKRLNGLSKESVAAGRSLLIAKNRFSGSPAAVPANFAALDADINPNDNKLQTVPNLNIAVTETTFKPSRQTVDIQTASAAQPAPDTLRPPVQTAAVDFTKQTAQAAAPTVTNQPVAAAPAAPSTDEVEDRIRQLASASASQNAPQPATAAVADGGNNELLMTFVQESGLSENSDTVTVADSGAIQLKNEQAAQEAAERSRQAKLAAERAKQQKQAAEARALAAAKNSGTPTTHKVGSGDTLFNIAKRYDMNVADLIASNNIKGNTIHTGQILKVAAAKGKQTAKASVQPVSYTVRQGDTLTDIARRFNVNVNDVRRWNNNSSNIKPGQNIKLQGS</sequence>
<accession>A0A378TZ82</accession>
<evidence type="ECO:0000256" key="3">
    <source>
        <dbReference type="SAM" id="SignalP"/>
    </source>
</evidence>
<protein>
    <submittedName>
        <fullName evidence="5">Membrane bound murein transglycosylase</fullName>
        <ecNumber evidence="5">4.2.2.-</ecNumber>
    </submittedName>
</protein>
<dbReference type="Pfam" id="PF01464">
    <property type="entry name" value="SLT"/>
    <property type="match status" value="1"/>
</dbReference>
<keyword evidence="1" id="KW-0175">Coiled coil</keyword>
<dbReference type="CDD" id="cd16894">
    <property type="entry name" value="MltD-like"/>
    <property type="match status" value="1"/>
</dbReference>
<evidence type="ECO:0000256" key="2">
    <source>
        <dbReference type="SAM" id="MobiDB-lite"/>
    </source>
</evidence>
<dbReference type="EC" id="4.2.2.-" evidence="5"/>
<dbReference type="Gene3D" id="3.10.350.10">
    <property type="entry name" value="LysM domain"/>
    <property type="match status" value="3"/>
</dbReference>
<feature type="coiled-coil region" evidence="1">
    <location>
        <begin position="541"/>
        <end position="575"/>
    </location>
</feature>
<dbReference type="InterPro" id="IPR018392">
    <property type="entry name" value="LysM"/>
</dbReference>